<reference evidence="1 2" key="1">
    <citation type="submission" date="2017-06" db="EMBL/GenBank/DDBJ databases">
        <title>Genome sequence of Acetobacter pasteurianus subsp. pasteurianus strain SRCM101468.</title>
        <authorList>
            <person name="Cho S.H."/>
        </authorList>
    </citation>
    <scope>NUCLEOTIDE SEQUENCE [LARGE SCALE GENOMIC DNA]</scope>
    <source>
        <strain evidence="1 2">SRCM101468</strain>
    </source>
</reference>
<protein>
    <recommendedName>
        <fullName evidence="3">DUF551 domain-containing protein</fullName>
    </recommendedName>
</protein>
<evidence type="ECO:0000313" key="2">
    <source>
        <dbReference type="Proteomes" id="UP000196816"/>
    </source>
</evidence>
<dbReference type="Proteomes" id="UP000196816">
    <property type="component" value="Chromosome"/>
</dbReference>
<sequence length="87" mass="9913">MSELNEWKMMDTAPMDGTAIQARIPGHGEDNIIAWLDHYVDENGEFCGAWTFIEDQEPPDCWTDGVCWTSNEDGKPSVQPTHWKEIS</sequence>
<organism evidence="1 2">
    <name type="scientific">Acetobacter pasteurianus subsp. pasteurianus</name>
    <dbReference type="NCBI Taxonomy" id="481145"/>
    <lineage>
        <taxon>Bacteria</taxon>
        <taxon>Pseudomonadati</taxon>
        <taxon>Pseudomonadota</taxon>
        <taxon>Alphaproteobacteria</taxon>
        <taxon>Acetobacterales</taxon>
        <taxon>Acetobacteraceae</taxon>
        <taxon>Acetobacter</taxon>
    </lineage>
</organism>
<name>A0AAC9X289_ACEPA</name>
<proteinExistence type="predicted"/>
<evidence type="ECO:0000313" key="1">
    <source>
        <dbReference type="EMBL" id="ASC05229.1"/>
    </source>
</evidence>
<gene>
    <name evidence="1" type="ORF">S101468_00962</name>
</gene>
<accession>A0AAC9X289</accession>
<dbReference type="AlphaFoldDB" id="A0AAC9X289"/>
<dbReference type="RefSeq" id="WP_088364740.1">
    <property type="nucleotide sequence ID" value="NZ_CP021922.1"/>
</dbReference>
<dbReference type="EMBL" id="CP021922">
    <property type="protein sequence ID" value="ASC05229.1"/>
    <property type="molecule type" value="Genomic_DNA"/>
</dbReference>
<evidence type="ECO:0008006" key="3">
    <source>
        <dbReference type="Google" id="ProtNLM"/>
    </source>
</evidence>